<organism evidence="7 8">
    <name type="scientific">Roseisolibacter agri</name>
    <dbReference type="NCBI Taxonomy" id="2014610"/>
    <lineage>
        <taxon>Bacteria</taxon>
        <taxon>Pseudomonadati</taxon>
        <taxon>Gemmatimonadota</taxon>
        <taxon>Gemmatimonadia</taxon>
        <taxon>Gemmatimonadales</taxon>
        <taxon>Gemmatimonadaceae</taxon>
        <taxon>Roseisolibacter</taxon>
    </lineage>
</organism>
<dbReference type="InterPro" id="IPR015424">
    <property type="entry name" value="PyrdxlP-dep_Trfase"/>
</dbReference>
<gene>
    <name evidence="7" type="ORF">rosag_22300</name>
</gene>
<comment type="similarity">
    <text evidence="6">Belongs to the group II decarboxylase family.</text>
</comment>
<protein>
    <submittedName>
        <fullName evidence="7">Amino acid decarboxylase</fullName>
    </submittedName>
</protein>
<keyword evidence="4 6" id="KW-0456">Lyase</keyword>
<dbReference type="InterPro" id="IPR010977">
    <property type="entry name" value="Aromatic_deC"/>
</dbReference>
<dbReference type="InterPro" id="IPR002129">
    <property type="entry name" value="PyrdxlP-dep_de-COase"/>
</dbReference>
<keyword evidence="2" id="KW-0210">Decarboxylase</keyword>
<accession>A0AA37Q6Q8</accession>
<proteinExistence type="inferred from homology"/>
<dbReference type="Pfam" id="PF00282">
    <property type="entry name" value="Pyridoxal_deC"/>
    <property type="match status" value="1"/>
</dbReference>
<dbReference type="EMBL" id="BRXS01000003">
    <property type="protein sequence ID" value="GLC25717.1"/>
    <property type="molecule type" value="Genomic_DNA"/>
</dbReference>
<comment type="caution">
    <text evidence="7">The sequence shown here is derived from an EMBL/GenBank/DDBJ whole genome shotgun (WGS) entry which is preliminary data.</text>
</comment>
<dbReference type="GO" id="GO:0016831">
    <property type="term" value="F:carboxy-lyase activity"/>
    <property type="evidence" value="ECO:0007669"/>
    <property type="project" value="UniProtKB-KW"/>
</dbReference>
<evidence type="ECO:0000313" key="7">
    <source>
        <dbReference type="EMBL" id="GLC25717.1"/>
    </source>
</evidence>
<keyword evidence="3 5" id="KW-0663">Pyridoxal phosphate</keyword>
<dbReference type="PANTHER" id="PTHR11999">
    <property type="entry name" value="GROUP II PYRIDOXAL-5-PHOSPHATE DECARBOXYLASE"/>
    <property type="match status" value="1"/>
</dbReference>
<evidence type="ECO:0000256" key="5">
    <source>
        <dbReference type="PIRSR" id="PIRSR602129-50"/>
    </source>
</evidence>
<dbReference type="PROSITE" id="PS00392">
    <property type="entry name" value="DDC_GAD_HDC_YDC"/>
    <property type="match status" value="1"/>
</dbReference>
<dbReference type="PRINTS" id="PR00800">
    <property type="entry name" value="YHDCRBOXLASE"/>
</dbReference>
<dbReference type="SUPFAM" id="SSF53383">
    <property type="entry name" value="PLP-dependent transferases"/>
    <property type="match status" value="1"/>
</dbReference>
<sequence>MTTPRAPHEETFDPRTPEEWAAFRTLAVRMVDDMLTHLADLPAQPTWRPMPDAVRAALAGQPVPRAGIGAEAAYADFVAQVMPYPNGNLHPRFWGWVEGTGTPLGMMADMLAAGLNPHLAGFDHAPALVEHQVVAWMGELLGMPGASGVLLPGGTMASTIGLAVARHAKARELGRDTRALGMQAWPDAAAPAPMVFYGSSETHGWARKAAELMGLGDRAFRRVPVDAEYRIDVRALRAMIAEDRAAGLAPFCVVGTAGTVNTGATDDLTAVADVCRDEGLWFHVDGAFGALVHLSETLRPIVAGMERADSLGFDLHKWGSLPIECACVLVRDPALHHAAFAAPASYLASMTRGLAVGGLPFADRGLDLTRGFKALKAWMSLRADGVDKLARLIEQNVAQTRHLVARIAAHPELELLAPAPLNIACFRYVPDGMSEPERDALNEELLLRLQERGIAVPSSTVLHGRFALRVANVNHRTRRADLDALVDAVLLIGAELARPSAVEAIP</sequence>
<evidence type="ECO:0000256" key="2">
    <source>
        <dbReference type="ARBA" id="ARBA00022793"/>
    </source>
</evidence>
<evidence type="ECO:0000256" key="6">
    <source>
        <dbReference type="RuleBase" id="RU000382"/>
    </source>
</evidence>
<evidence type="ECO:0000256" key="1">
    <source>
        <dbReference type="ARBA" id="ARBA00001933"/>
    </source>
</evidence>
<dbReference type="Proteomes" id="UP001161325">
    <property type="component" value="Unassembled WGS sequence"/>
</dbReference>
<evidence type="ECO:0000313" key="8">
    <source>
        <dbReference type="Proteomes" id="UP001161325"/>
    </source>
</evidence>
<name>A0AA37Q6Q8_9BACT</name>
<dbReference type="InterPro" id="IPR021115">
    <property type="entry name" value="Pyridoxal-P_BS"/>
</dbReference>
<dbReference type="InterPro" id="IPR015421">
    <property type="entry name" value="PyrdxlP-dep_Trfase_major"/>
</dbReference>
<dbReference type="GO" id="GO:0019752">
    <property type="term" value="P:carboxylic acid metabolic process"/>
    <property type="evidence" value="ECO:0007669"/>
    <property type="project" value="InterPro"/>
</dbReference>
<dbReference type="AlphaFoldDB" id="A0AA37Q6Q8"/>
<dbReference type="GO" id="GO:0030170">
    <property type="term" value="F:pyridoxal phosphate binding"/>
    <property type="evidence" value="ECO:0007669"/>
    <property type="project" value="InterPro"/>
</dbReference>
<dbReference type="Gene3D" id="3.40.640.10">
    <property type="entry name" value="Type I PLP-dependent aspartate aminotransferase-like (Major domain)"/>
    <property type="match status" value="1"/>
</dbReference>
<evidence type="ECO:0000256" key="3">
    <source>
        <dbReference type="ARBA" id="ARBA00022898"/>
    </source>
</evidence>
<comment type="cofactor">
    <cofactor evidence="1 5 6">
        <name>pyridoxal 5'-phosphate</name>
        <dbReference type="ChEBI" id="CHEBI:597326"/>
    </cofactor>
</comment>
<dbReference type="Gene3D" id="3.90.1150.170">
    <property type="match status" value="2"/>
</dbReference>
<keyword evidence="8" id="KW-1185">Reference proteome</keyword>
<feature type="modified residue" description="N6-(pyridoxal phosphate)lysine" evidence="5">
    <location>
        <position position="317"/>
    </location>
</feature>
<dbReference type="PANTHER" id="PTHR11999:SF70">
    <property type="entry name" value="MIP05841P"/>
    <property type="match status" value="1"/>
</dbReference>
<evidence type="ECO:0000256" key="4">
    <source>
        <dbReference type="ARBA" id="ARBA00023239"/>
    </source>
</evidence>
<dbReference type="GO" id="GO:0006520">
    <property type="term" value="P:amino acid metabolic process"/>
    <property type="evidence" value="ECO:0007669"/>
    <property type="project" value="InterPro"/>
</dbReference>
<dbReference type="RefSeq" id="WP_284350178.1">
    <property type="nucleotide sequence ID" value="NZ_BRXS01000003.1"/>
</dbReference>
<reference evidence="7" key="1">
    <citation type="submission" date="2022-08" db="EMBL/GenBank/DDBJ databases">
        <title>Draft genome sequencing of Roseisolibacter agri AW1220.</title>
        <authorList>
            <person name="Tobiishi Y."/>
            <person name="Tonouchi A."/>
        </authorList>
    </citation>
    <scope>NUCLEOTIDE SEQUENCE</scope>
    <source>
        <strain evidence="7">AW1220</strain>
    </source>
</reference>